<accession>A7S2U9</accession>
<dbReference type="PhylomeDB" id="A7S2U9"/>
<dbReference type="GO" id="GO:0042446">
    <property type="term" value="P:hormone biosynthetic process"/>
    <property type="evidence" value="ECO:0007669"/>
    <property type="project" value="UniProtKB-KW"/>
</dbReference>
<comment type="similarity">
    <text evidence="1">Belongs to the iodothyronine deiodinase family.</text>
</comment>
<proteinExistence type="inferred from homology"/>
<keyword evidence="1" id="KW-0712">Selenocysteine</keyword>
<dbReference type="SUPFAM" id="SSF52833">
    <property type="entry name" value="Thioredoxin-like"/>
    <property type="match status" value="1"/>
</dbReference>
<reference evidence="2 3" key="1">
    <citation type="journal article" date="2007" name="Science">
        <title>Sea anemone genome reveals ancestral eumetazoan gene repertoire and genomic organization.</title>
        <authorList>
            <person name="Putnam N.H."/>
            <person name="Srivastava M."/>
            <person name="Hellsten U."/>
            <person name="Dirks B."/>
            <person name="Chapman J."/>
            <person name="Salamov A."/>
            <person name="Terry A."/>
            <person name="Shapiro H."/>
            <person name="Lindquist E."/>
            <person name="Kapitonov V.V."/>
            <person name="Jurka J."/>
            <person name="Genikhovich G."/>
            <person name="Grigoriev I.V."/>
            <person name="Lucas S.M."/>
            <person name="Steele R.E."/>
            <person name="Finnerty J.R."/>
            <person name="Technau U."/>
            <person name="Martindale M.Q."/>
            <person name="Rokhsar D.S."/>
        </authorList>
    </citation>
    <scope>NUCLEOTIDE SEQUENCE [LARGE SCALE GENOMIC DNA]</scope>
    <source>
        <strain evidence="3">CH2 X CH6</strain>
    </source>
</reference>
<dbReference type="EMBL" id="DS469570">
    <property type="protein sequence ID" value="EDO41990.1"/>
    <property type="molecule type" value="Genomic_DNA"/>
</dbReference>
<sequence length="191" mass="21262">WDTLFSAEMLQTIWYCMQVDNHRKIRLGSKAVSTPVLESDENNNNHMATSRLLDHAKEGRPLVLNFGSYSCPIFRAYLSEFRTLVEKYSSVADFLVVYIEEAHPSDGWAFQNDTPIPSHKSNIDRCVAAKLLAGAVNPGCKILIDSLLNASSIAYGATPTRLHVVLDGVVGYEGGPGPMSYRISEVRQWLE</sequence>
<evidence type="ECO:0000256" key="1">
    <source>
        <dbReference type="RuleBase" id="RU000676"/>
    </source>
</evidence>
<evidence type="ECO:0000313" key="3">
    <source>
        <dbReference type="Proteomes" id="UP000001593"/>
    </source>
</evidence>
<keyword evidence="1" id="KW-0893">Thyroid hormones biosynthesis</keyword>
<dbReference type="GO" id="GO:0042403">
    <property type="term" value="P:thyroid hormone metabolic process"/>
    <property type="evidence" value="ECO:0000318"/>
    <property type="project" value="GO_Central"/>
</dbReference>
<protein>
    <recommendedName>
        <fullName evidence="1">Iodothyronine deiodinase</fullName>
    </recommendedName>
</protein>
<organism evidence="2 3">
    <name type="scientific">Nematostella vectensis</name>
    <name type="common">Starlet sea anemone</name>
    <dbReference type="NCBI Taxonomy" id="45351"/>
    <lineage>
        <taxon>Eukaryota</taxon>
        <taxon>Metazoa</taxon>
        <taxon>Cnidaria</taxon>
        <taxon>Anthozoa</taxon>
        <taxon>Hexacorallia</taxon>
        <taxon>Actiniaria</taxon>
        <taxon>Edwardsiidae</taxon>
        <taxon>Nematostella</taxon>
    </lineage>
</organism>
<keyword evidence="3" id="KW-1185">Reference proteome</keyword>
<feature type="non-terminal residue" evidence="2">
    <location>
        <position position="1"/>
    </location>
</feature>
<name>A7S2U9_NEMVE</name>
<gene>
    <name evidence="2" type="ORF">NEMVEDRAFT_v1g15612</name>
</gene>
<dbReference type="OMA" id="MAAVMFW"/>
<comment type="function">
    <text evidence="1">Responsible for the deiodination of T4 (3,5,3',5'-tetraiodothyronine).</text>
</comment>
<dbReference type="PANTHER" id="PTHR11781:SF24">
    <property type="entry name" value="IODOTHYRONINE DEIODINASE"/>
    <property type="match status" value="1"/>
</dbReference>
<dbReference type="OrthoDB" id="428577at2759"/>
<dbReference type="AlphaFoldDB" id="A7S2U9"/>
<dbReference type="InterPro" id="IPR036249">
    <property type="entry name" value="Thioredoxin-like_sf"/>
</dbReference>
<dbReference type="eggNOG" id="ENOG502S5FA">
    <property type="taxonomic scope" value="Eukaryota"/>
</dbReference>
<dbReference type="Gene3D" id="3.40.30.10">
    <property type="entry name" value="Glutaredoxin"/>
    <property type="match status" value="1"/>
</dbReference>
<dbReference type="HOGENOM" id="CLU_089345_1_1_1"/>
<dbReference type="PANTHER" id="PTHR11781">
    <property type="entry name" value="IODOTHYRONINE DEIODINASE"/>
    <property type="match status" value="1"/>
</dbReference>
<dbReference type="Proteomes" id="UP000001593">
    <property type="component" value="Unassembled WGS sequence"/>
</dbReference>
<feature type="non-terminal residue" evidence="2">
    <location>
        <position position="191"/>
    </location>
</feature>
<dbReference type="KEGG" id="nve:5513824"/>
<dbReference type="InParanoid" id="A7S2U9"/>
<dbReference type="Pfam" id="PF00837">
    <property type="entry name" value="T4_deiodinase"/>
    <property type="match status" value="1"/>
</dbReference>
<dbReference type="InterPro" id="IPR000643">
    <property type="entry name" value="Iodothyronine_deiodinase"/>
</dbReference>
<keyword evidence="1" id="KW-0560">Oxidoreductase</keyword>
<dbReference type="GO" id="GO:0004800">
    <property type="term" value="F:thyroxine 5'-deiodinase activity"/>
    <property type="evidence" value="ECO:0000318"/>
    <property type="project" value="GO_Central"/>
</dbReference>
<evidence type="ECO:0000313" key="2">
    <source>
        <dbReference type="EMBL" id="EDO41990.1"/>
    </source>
</evidence>